<sequence>MSAIAVPRTAAPVPATVSGALAARAHHRVLRLHDRAVRLREERGQGTVEYVALAMLVAALMAGVVLVAGKAGGADIANAIARKIKGAIDGAGKR</sequence>
<keyword evidence="1" id="KW-0472">Membrane</keyword>
<dbReference type="EMBL" id="AGUD01000009">
    <property type="protein sequence ID" value="EHN12835.1"/>
    <property type="molecule type" value="Genomic_DNA"/>
</dbReference>
<organism evidence="2 3">
    <name type="scientific">Patulibacter medicamentivorans</name>
    <dbReference type="NCBI Taxonomy" id="1097667"/>
    <lineage>
        <taxon>Bacteria</taxon>
        <taxon>Bacillati</taxon>
        <taxon>Actinomycetota</taxon>
        <taxon>Thermoleophilia</taxon>
        <taxon>Solirubrobacterales</taxon>
        <taxon>Patulibacteraceae</taxon>
        <taxon>Patulibacter</taxon>
    </lineage>
</organism>
<dbReference type="AlphaFoldDB" id="H0E0H4"/>
<keyword evidence="3" id="KW-1185">Reference proteome</keyword>
<evidence type="ECO:0008006" key="4">
    <source>
        <dbReference type="Google" id="ProtNLM"/>
    </source>
</evidence>
<proteinExistence type="predicted"/>
<feature type="transmembrane region" description="Helical" evidence="1">
    <location>
        <begin position="50"/>
        <end position="68"/>
    </location>
</feature>
<name>H0E0H4_9ACTN</name>
<evidence type="ECO:0000313" key="3">
    <source>
        <dbReference type="Proteomes" id="UP000005143"/>
    </source>
</evidence>
<evidence type="ECO:0000256" key="1">
    <source>
        <dbReference type="SAM" id="Phobius"/>
    </source>
</evidence>
<dbReference type="Proteomes" id="UP000005143">
    <property type="component" value="Unassembled WGS sequence"/>
</dbReference>
<comment type="caution">
    <text evidence="2">The sequence shown here is derived from an EMBL/GenBank/DDBJ whole genome shotgun (WGS) entry which is preliminary data.</text>
</comment>
<reference evidence="2 3" key="1">
    <citation type="journal article" date="2013" name="Biodegradation">
        <title>Quantitative proteomic analysis of ibuprofen-degrading Patulibacter sp. strain I11.</title>
        <authorList>
            <person name="Almeida B."/>
            <person name="Kjeldal H."/>
            <person name="Lolas I."/>
            <person name="Knudsen A.D."/>
            <person name="Carvalho G."/>
            <person name="Nielsen K.L."/>
            <person name="Barreto Crespo M.T."/>
            <person name="Stensballe A."/>
            <person name="Nielsen J.L."/>
        </authorList>
    </citation>
    <scope>NUCLEOTIDE SEQUENCE [LARGE SCALE GENOMIC DNA]</scope>
    <source>
        <strain evidence="2 3">I11</strain>
    </source>
</reference>
<dbReference type="RefSeq" id="WP_007570065.1">
    <property type="nucleotide sequence ID" value="NZ_AGUD01000009.1"/>
</dbReference>
<gene>
    <name evidence="2" type="ORF">PAI11_02820</name>
</gene>
<keyword evidence="1" id="KW-0812">Transmembrane</keyword>
<accession>H0E0H4</accession>
<evidence type="ECO:0000313" key="2">
    <source>
        <dbReference type="EMBL" id="EHN12835.1"/>
    </source>
</evidence>
<protein>
    <recommendedName>
        <fullName evidence="4">DUF4244 domain-containing protein</fullName>
    </recommendedName>
</protein>
<keyword evidence="1" id="KW-1133">Transmembrane helix</keyword>